<keyword evidence="3" id="KW-0663">Pyridoxal phosphate</keyword>
<dbReference type="InterPro" id="IPR001597">
    <property type="entry name" value="ArAA_b-elim_lyase/Thr_aldolase"/>
</dbReference>
<dbReference type="Pfam" id="PF01212">
    <property type="entry name" value="Beta_elim_lyase"/>
    <property type="match status" value="1"/>
</dbReference>
<dbReference type="NCBIfam" id="NF041359">
    <property type="entry name" value="GntG_guanitoxin"/>
    <property type="match status" value="1"/>
</dbReference>
<dbReference type="AlphaFoldDB" id="A0A0F9DFV3"/>
<dbReference type="InterPro" id="IPR015424">
    <property type="entry name" value="PyrdxlP-dep_Trfase"/>
</dbReference>
<dbReference type="SUPFAM" id="SSF53383">
    <property type="entry name" value="PLP-dependent transferases"/>
    <property type="match status" value="1"/>
</dbReference>
<gene>
    <name evidence="6" type="ORF">LCGC14_2551370</name>
</gene>
<dbReference type="InterPro" id="IPR015422">
    <property type="entry name" value="PyrdxlP-dep_Trfase_small"/>
</dbReference>
<dbReference type="Gene3D" id="3.40.640.10">
    <property type="entry name" value="Type I PLP-dependent aspartate aminotransferase-like (Major domain)"/>
    <property type="match status" value="1"/>
</dbReference>
<dbReference type="PIRSF" id="PIRSF017617">
    <property type="entry name" value="Thr_aldolase"/>
    <property type="match status" value="1"/>
</dbReference>
<keyword evidence="4" id="KW-0456">Lyase</keyword>
<dbReference type="FunFam" id="3.40.640.10:FF:000030">
    <property type="entry name" value="Low-specificity L-threonine aldolase"/>
    <property type="match status" value="1"/>
</dbReference>
<dbReference type="FunFam" id="3.90.1150.10:FF:000041">
    <property type="entry name" value="Low-specificity L-threonine aldolase"/>
    <property type="match status" value="1"/>
</dbReference>
<evidence type="ECO:0000313" key="6">
    <source>
        <dbReference type="EMBL" id="KKL10883.1"/>
    </source>
</evidence>
<dbReference type="Gene3D" id="3.90.1150.10">
    <property type="entry name" value="Aspartate Aminotransferase, domain 1"/>
    <property type="match status" value="1"/>
</dbReference>
<sequence>MAEYSDFRSDTVTRPTDNMRKAMAEAEVGDDVLGDDPTVQKLESLAAEKMGKEAAMFVPSGTMANSIAINGWTKELDEIIVEEWAHLYNMESTHLTLIARVLPRLLPSNRGAMDPEEVERKIRKPTVHIPRTSLICVENTHNNWSGAVVPIENLRAIRKIADKHDLKIHFDGARVFNASAASGIPVKEYAALSDSIMFCLSKGLSAPVGSMLTGPRDFIGFARRLRKALGGGMRQVGVLAAPGIVALTEMVDRLKEDHERAKKLALAIAELPRVSLNPDYIETNIIIFGFNHPKISIPEFLEKLKEEGILALATPDGRIRFVTHKDIGDKDIEKAIFALGKILT</sequence>
<dbReference type="PANTHER" id="PTHR48097:SF9">
    <property type="entry name" value="L-THREONINE ALDOLASE"/>
    <property type="match status" value="1"/>
</dbReference>
<dbReference type="GO" id="GO:0006567">
    <property type="term" value="P:L-threonine catabolic process"/>
    <property type="evidence" value="ECO:0007669"/>
    <property type="project" value="TreeGrafter"/>
</dbReference>
<dbReference type="GO" id="GO:0008732">
    <property type="term" value="F:L-allo-threonine aldolase activity"/>
    <property type="evidence" value="ECO:0007669"/>
    <property type="project" value="TreeGrafter"/>
</dbReference>
<organism evidence="6">
    <name type="scientific">marine sediment metagenome</name>
    <dbReference type="NCBI Taxonomy" id="412755"/>
    <lineage>
        <taxon>unclassified sequences</taxon>
        <taxon>metagenomes</taxon>
        <taxon>ecological metagenomes</taxon>
    </lineage>
</organism>
<name>A0A0F9DFV3_9ZZZZ</name>
<comment type="caution">
    <text evidence="6">The sequence shown here is derived from an EMBL/GenBank/DDBJ whole genome shotgun (WGS) entry which is preliminary data.</text>
</comment>
<dbReference type="GO" id="GO:0005829">
    <property type="term" value="C:cytosol"/>
    <property type="evidence" value="ECO:0007669"/>
    <property type="project" value="TreeGrafter"/>
</dbReference>
<dbReference type="GO" id="GO:0006545">
    <property type="term" value="P:glycine biosynthetic process"/>
    <property type="evidence" value="ECO:0007669"/>
    <property type="project" value="TreeGrafter"/>
</dbReference>
<dbReference type="InterPro" id="IPR015421">
    <property type="entry name" value="PyrdxlP-dep_Trfase_major"/>
</dbReference>
<evidence type="ECO:0000256" key="3">
    <source>
        <dbReference type="ARBA" id="ARBA00022898"/>
    </source>
</evidence>
<proteinExistence type="inferred from homology"/>
<protein>
    <recommendedName>
        <fullName evidence="5">Aromatic amino acid beta-eliminating lyase/threonine aldolase domain-containing protein</fullName>
    </recommendedName>
</protein>
<comment type="cofactor">
    <cofactor evidence="1">
        <name>pyridoxal 5'-phosphate</name>
        <dbReference type="ChEBI" id="CHEBI:597326"/>
    </cofactor>
</comment>
<reference evidence="6" key="1">
    <citation type="journal article" date="2015" name="Nature">
        <title>Complex archaea that bridge the gap between prokaryotes and eukaryotes.</title>
        <authorList>
            <person name="Spang A."/>
            <person name="Saw J.H."/>
            <person name="Jorgensen S.L."/>
            <person name="Zaremba-Niedzwiedzka K."/>
            <person name="Martijn J."/>
            <person name="Lind A.E."/>
            <person name="van Eijk R."/>
            <person name="Schleper C."/>
            <person name="Guy L."/>
            <person name="Ettema T.J."/>
        </authorList>
    </citation>
    <scope>NUCLEOTIDE SEQUENCE</scope>
</reference>
<evidence type="ECO:0000256" key="2">
    <source>
        <dbReference type="ARBA" id="ARBA00006966"/>
    </source>
</evidence>
<evidence type="ECO:0000256" key="1">
    <source>
        <dbReference type="ARBA" id="ARBA00001933"/>
    </source>
</evidence>
<evidence type="ECO:0000256" key="4">
    <source>
        <dbReference type="ARBA" id="ARBA00023239"/>
    </source>
</evidence>
<feature type="domain" description="Aromatic amino acid beta-eliminating lyase/threonine aldolase" evidence="5">
    <location>
        <begin position="6"/>
        <end position="287"/>
    </location>
</feature>
<accession>A0A0F9DFV3</accession>
<dbReference type="CDD" id="cd06502">
    <property type="entry name" value="TA_like"/>
    <property type="match status" value="1"/>
</dbReference>
<dbReference type="InterPro" id="IPR023603">
    <property type="entry name" value="Low_specificity_L-TA-like"/>
</dbReference>
<comment type="similarity">
    <text evidence="2">Belongs to the threonine aldolase family.</text>
</comment>
<evidence type="ECO:0000259" key="5">
    <source>
        <dbReference type="Pfam" id="PF01212"/>
    </source>
</evidence>
<dbReference type="PANTHER" id="PTHR48097">
    <property type="entry name" value="L-THREONINE ALDOLASE-RELATED"/>
    <property type="match status" value="1"/>
</dbReference>
<dbReference type="EMBL" id="LAZR01041882">
    <property type="protein sequence ID" value="KKL10883.1"/>
    <property type="molecule type" value="Genomic_DNA"/>
</dbReference>